<dbReference type="Proteomes" id="UP000197638">
    <property type="component" value="Chromosome"/>
</dbReference>
<protein>
    <submittedName>
        <fullName evidence="1">Uncharacterized protein</fullName>
    </submittedName>
</protein>
<sequence length="185" mass="22121">MGTLLFLFKLLGFISEKASERKKFYIDDKWSIELPTDWDRTFSEVEIDNSTILENIFFQKNSCLNMKIYSLNILKDDNFKKVEADITDVLEVFEKIMSKVENKKEYRIPNYKNSKIKCYEYTYYEDNKEFYVIAIGIFMQGYLLKANIASTIKKEVEKAMYYLFSIKEADPKEVEFFKKVNSYKE</sequence>
<dbReference type="RefSeq" id="WP_032888609.1">
    <property type="nucleotide sequence ID" value="NZ_CP022123.1"/>
</dbReference>
<proteinExistence type="predicted"/>
<reference evidence="1 2" key="1">
    <citation type="submission" date="2017-06" db="EMBL/GenBank/DDBJ databases">
        <title>Genome sequencing of Fusobacterium nucleatum subsp. polymorphum KCOM 1275 (=ChDC F310).</title>
        <authorList>
            <person name="Kook J.-K."/>
            <person name="Park S.-N."/>
            <person name="Lim Y.K."/>
            <person name="Roh H."/>
        </authorList>
    </citation>
    <scope>NUCLEOTIDE SEQUENCE [LARGE SCALE GENOMIC DNA]</scope>
    <source>
        <strain evidence="1 2">KCOM 1275</strain>
    </source>
</reference>
<dbReference type="EMBL" id="CP022123">
    <property type="protein sequence ID" value="ASG27889.1"/>
    <property type="molecule type" value="Genomic_DNA"/>
</dbReference>
<evidence type="ECO:0000313" key="2">
    <source>
        <dbReference type="Proteomes" id="UP000197638"/>
    </source>
</evidence>
<accession>A0A241PZV1</accession>
<evidence type="ECO:0000313" key="1">
    <source>
        <dbReference type="EMBL" id="ASG27889.1"/>
    </source>
</evidence>
<organism evidence="1 2">
    <name type="scientific">Fusobacterium nucleatum subsp. polymorphum</name>
    <name type="common">Fusobacterium polymorphum</name>
    <dbReference type="NCBI Taxonomy" id="76857"/>
    <lineage>
        <taxon>Bacteria</taxon>
        <taxon>Fusobacteriati</taxon>
        <taxon>Fusobacteriota</taxon>
        <taxon>Fusobacteriia</taxon>
        <taxon>Fusobacteriales</taxon>
        <taxon>Fusobacteriaceae</taxon>
        <taxon>Fusobacterium</taxon>
    </lineage>
</organism>
<name>A0A241PZV1_FUSNP</name>
<dbReference type="AlphaFoldDB" id="A0A241PZV1"/>
<gene>
    <name evidence="1" type="ORF">CBG61_02315</name>
</gene>